<dbReference type="Proteomes" id="UP000467840">
    <property type="component" value="Chromosome 9"/>
</dbReference>
<evidence type="ECO:0000313" key="5">
    <source>
        <dbReference type="EMBL" id="KAF2306326.1"/>
    </source>
</evidence>
<evidence type="ECO:0000256" key="2">
    <source>
        <dbReference type="ARBA" id="ARBA00022801"/>
    </source>
</evidence>
<dbReference type="InterPro" id="IPR035669">
    <property type="entry name" value="SGNH_plant_lipase-like"/>
</dbReference>
<comment type="similarity">
    <text evidence="1">Belongs to the 'GDSL' lipolytic enzyme family.</text>
</comment>
<gene>
    <name evidence="5" type="ORF">GH714_016458</name>
</gene>
<dbReference type="InterPro" id="IPR001087">
    <property type="entry name" value="GDSL"/>
</dbReference>
<evidence type="ECO:0000256" key="3">
    <source>
        <dbReference type="ARBA" id="ARBA00022963"/>
    </source>
</evidence>
<protein>
    <submittedName>
        <fullName evidence="5">Uncharacterized protein</fullName>
    </submittedName>
</protein>
<dbReference type="GO" id="GO:0016042">
    <property type="term" value="P:lipid catabolic process"/>
    <property type="evidence" value="ECO:0007669"/>
    <property type="project" value="UniProtKB-KW"/>
</dbReference>
<dbReference type="PANTHER" id="PTHR45648">
    <property type="entry name" value="GDSL LIPASE/ACYLHYDROLASE FAMILY PROTEIN (AFU_ORTHOLOGUE AFUA_4G14700)"/>
    <property type="match status" value="1"/>
</dbReference>
<dbReference type="Pfam" id="PF00657">
    <property type="entry name" value="Lipase_GDSL"/>
    <property type="match status" value="1"/>
</dbReference>
<keyword evidence="3" id="KW-0442">Lipid degradation</keyword>
<dbReference type="EMBL" id="JAAGAX010000008">
    <property type="protein sequence ID" value="KAF2306326.1"/>
    <property type="molecule type" value="Genomic_DNA"/>
</dbReference>
<dbReference type="SUPFAM" id="SSF52266">
    <property type="entry name" value="SGNH hydrolase"/>
    <property type="match status" value="1"/>
</dbReference>
<dbReference type="CDD" id="cd01837">
    <property type="entry name" value="SGNH_plant_lipase_like"/>
    <property type="match status" value="1"/>
</dbReference>
<evidence type="ECO:0000256" key="4">
    <source>
        <dbReference type="SAM" id="SignalP"/>
    </source>
</evidence>
<dbReference type="GO" id="GO:0016788">
    <property type="term" value="F:hydrolase activity, acting on ester bonds"/>
    <property type="evidence" value="ECO:0007669"/>
    <property type="project" value="InterPro"/>
</dbReference>
<evidence type="ECO:0000313" key="6">
    <source>
        <dbReference type="Proteomes" id="UP000467840"/>
    </source>
</evidence>
<keyword evidence="2" id="KW-0378">Hydrolase</keyword>
<keyword evidence="6" id="KW-1185">Reference proteome</keyword>
<keyword evidence="3" id="KW-0443">Lipid metabolism</keyword>
<proteinExistence type="inferred from homology"/>
<dbReference type="AlphaFoldDB" id="A0A6A6M1Z8"/>
<dbReference type="Gene3D" id="3.40.50.1110">
    <property type="entry name" value="SGNH hydrolase"/>
    <property type="match status" value="1"/>
</dbReference>
<dbReference type="PANTHER" id="PTHR45648:SF180">
    <property type="entry name" value="OS04G0561800 PROTEIN"/>
    <property type="match status" value="1"/>
</dbReference>
<dbReference type="InterPro" id="IPR051058">
    <property type="entry name" value="GDSL_Est/Lipase"/>
</dbReference>
<organism evidence="5 6">
    <name type="scientific">Hevea brasiliensis</name>
    <name type="common">Para rubber tree</name>
    <name type="synonym">Siphonia brasiliensis</name>
    <dbReference type="NCBI Taxonomy" id="3981"/>
    <lineage>
        <taxon>Eukaryota</taxon>
        <taxon>Viridiplantae</taxon>
        <taxon>Streptophyta</taxon>
        <taxon>Embryophyta</taxon>
        <taxon>Tracheophyta</taxon>
        <taxon>Spermatophyta</taxon>
        <taxon>Magnoliopsida</taxon>
        <taxon>eudicotyledons</taxon>
        <taxon>Gunneridae</taxon>
        <taxon>Pentapetalae</taxon>
        <taxon>rosids</taxon>
        <taxon>fabids</taxon>
        <taxon>Malpighiales</taxon>
        <taxon>Euphorbiaceae</taxon>
        <taxon>Crotonoideae</taxon>
        <taxon>Micrandreae</taxon>
        <taxon>Hevea</taxon>
    </lineage>
</organism>
<comment type="caution">
    <text evidence="5">The sequence shown here is derived from an EMBL/GenBank/DDBJ whole genome shotgun (WGS) entry which is preliminary data.</text>
</comment>
<dbReference type="InterPro" id="IPR036514">
    <property type="entry name" value="SGNH_hydro_sf"/>
</dbReference>
<evidence type="ECO:0000256" key="1">
    <source>
        <dbReference type="ARBA" id="ARBA00008668"/>
    </source>
</evidence>
<accession>A0A6A6M1Z8</accession>
<reference evidence="5 6" key="1">
    <citation type="journal article" date="2020" name="Mol. Plant">
        <title>The Chromosome-Based Rubber Tree Genome Provides New Insights into Spurge Genome Evolution and Rubber Biosynthesis.</title>
        <authorList>
            <person name="Liu J."/>
            <person name="Shi C."/>
            <person name="Shi C.C."/>
            <person name="Li W."/>
            <person name="Zhang Q.J."/>
            <person name="Zhang Y."/>
            <person name="Li K."/>
            <person name="Lu H.F."/>
            <person name="Shi C."/>
            <person name="Zhu S.T."/>
            <person name="Xiao Z.Y."/>
            <person name="Nan H."/>
            <person name="Yue Y."/>
            <person name="Zhu X.G."/>
            <person name="Wu Y."/>
            <person name="Hong X.N."/>
            <person name="Fan G.Y."/>
            <person name="Tong Y."/>
            <person name="Zhang D."/>
            <person name="Mao C.L."/>
            <person name="Liu Y.L."/>
            <person name="Hao S.J."/>
            <person name="Liu W.Q."/>
            <person name="Lv M.Q."/>
            <person name="Zhang H.B."/>
            <person name="Liu Y."/>
            <person name="Hu-Tang G.R."/>
            <person name="Wang J.P."/>
            <person name="Wang J.H."/>
            <person name="Sun Y.H."/>
            <person name="Ni S.B."/>
            <person name="Chen W.B."/>
            <person name="Zhang X.C."/>
            <person name="Jiao Y.N."/>
            <person name="Eichler E.E."/>
            <person name="Li G.H."/>
            <person name="Liu X."/>
            <person name="Gao L.Z."/>
        </authorList>
    </citation>
    <scope>NUCLEOTIDE SEQUENCE [LARGE SCALE GENOMIC DNA]</scope>
    <source>
        <strain evidence="6">cv. GT1</strain>
        <tissue evidence="5">Leaf</tissue>
    </source>
</reference>
<feature type="signal peptide" evidence="4">
    <location>
        <begin position="1"/>
        <end position="23"/>
    </location>
</feature>
<keyword evidence="4" id="KW-0732">Signal</keyword>
<name>A0A6A6M1Z8_HEVBR</name>
<sequence length="359" mass="40306">MDWSCWSVSLVIVMVIKLQVGKASTEIPPIFVFGDSTTYVGTNNYLPVERARADFPFNGIDYRDAKPTGRFSNGYNIADTIARLFGHKRSPPPFVALLRNQPFFKRNVLWGANFASGGAGLLDFTGRQLKVITIREQVEQFGTVCNNITQVMGESAEKVISNSLIIISIGSNGIFDYLLYNDTHNEEYFITTVMQSYHYHLTNLLNPGARKFGIVSVSPIGCIPRYRVQNPTGECIEERNLYAQKFSIELEGIMQKLSAEFEGMKYSLGNSYEATSYIIDNHLAYGFKDAITACCGLGKIGAESPCLPNVTVCQNRDDFFWWDRYHPSQASCEVLALTLYRGSQKYVKPISFSQLVEDI</sequence>
<feature type="chain" id="PRO_5025676165" evidence="4">
    <location>
        <begin position="24"/>
        <end position="359"/>
    </location>
</feature>